<evidence type="ECO:0000256" key="1">
    <source>
        <dbReference type="SAM" id="MobiDB-lite"/>
    </source>
</evidence>
<proteinExistence type="predicted"/>
<dbReference type="EMBL" id="QJVD01000008">
    <property type="protein sequence ID" value="PYI67611.1"/>
    <property type="molecule type" value="Genomic_DNA"/>
</dbReference>
<dbReference type="InterPro" id="IPR036388">
    <property type="entry name" value="WH-like_DNA-bd_sf"/>
</dbReference>
<sequence length="142" mass="15055">MHGLHRTDLNALGLLVRPDAAGHAMTPGKLGEALNLSSPATTALVDRLERSGHVNRERSQTDRRQVELAMTGQARSVGRALFGPLAVHLGAALEGYTDVELELVTRFLEDMTAATAAARDAAGVRHSGPKPDTEKAQGDVNL</sequence>
<feature type="compositionally biased region" description="Basic and acidic residues" evidence="1">
    <location>
        <begin position="129"/>
        <end position="142"/>
    </location>
</feature>
<accession>A0A2V5L7K9</accession>
<dbReference type="Proteomes" id="UP000247832">
    <property type="component" value="Unassembled WGS sequence"/>
</dbReference>
<dbReference type="PANTHER" id="PTHR33164:SF106">
    <property type="entry name" value="TRANSCRIPTIONAL REGULATORY PROTEIN"/>
    <property type="match status" value="1"/>
</dbReference>
<dbReference type="AlphaFoldDB" id="A0A2V5L7K9"/>
<name>A0A2V5L7K9_9MICC</name>
<keyword evidence="4" id="KW-1185">Reference proteome</keyword>
<evidence type="ECO:0000313" key="3">
    <source>
        <dbReference type="EMBL" id="PYI67611.1"/>
    </source>
</evidence>
<dbReference type="PANTHER" id="PTHR33164">
    <property type="entry name" value="TRANSCRIPTIONAL REGULATOR, MARR FAMILY"/>
    <property type="match status" value="1"/>
</dbReference>
<dbReference type="PRINTS" id="PR00598">
    <property type="entry name" value="HTHMARR"/>
</dbReference>
<dbReference type="OrthoDB" id="162531at2"/>
<dbReference type="InterPro" id="IPR000835">
    <property type="entry name" value="HTH_MarR-typ"/>
</dbReference>
<dbReference type="InterPro" id="IPR036390">
    <property type="entry name" value="WH_DNA-bd_sf"/>
</dbReference>
<dbReference type="GO" id="GO:0006950">
    <property type="term" value="P:response to stress"/>
    <property type="evidence" value="ECO:0007669"/>
    <property type="project" value="TreeGrafter"/>
</dbReference>
<feature type="domain" description="HTH marR-type" evidence="2">
    <location>
        <begin position="1"/>
        <end position="113"/>
    </location>
</feature>
<reference evidence="3 4" key="1">
    <citation type="submission" date="2018-05" db="EMBL/GenBank/DDBJ databases">
        <title>Genetic diversity of glacier-inhabiting Cryobacterium bacteria in China and description of Cryobacterium mengkeensis sp. nov. and Arthrobacter glacialis sp. nov.</title>
        <authorList>
            <person name="Liu Q."/>
            <person name="Xin Y.-H."/>
        </authorList>
    </citation>
    <scope>NUCLEOTIDE SEQUENCE [LARGE SCALE GENOMIC DNA]</scope>
    <source>
        <strain evidence="3 4">LI2</strain>
    </source>
</reference>
<dbReference type="SMART" id="SM00347">
    <property type="entry name" value="HTH_MARR"/>
    <property type="match status" value="1"/>
</dbReference>
<dbReference type="Gene3D" id="1.10.10.10">
    <property type="entry name" value="Winged helix-like DNA-binding domain superfamily/Winged helix DNA-binding domain"/>
    <property type="match status" value="1"/>
</dbReference>
<feature type="region of interest" description="Disordered" evidence="1">
    <location>
        <begin position="119"/>
        <end position="142"/>
    </location>
</feature>
<gene>
    <name evidence="3" type="ORF">CVV68_09190</name>
</gene>
<evidence type="ECO:0000313" key="4">
    <source>
        <dbReference type="Proteomes" id="UP000247832"/>
    </source>
</evidence>
<organism evidence="3 4">
    <name type="scientific">Arthrobacter livingstonensis</name>
    <dbReference type="NCBI Taxonomy" id="670078"/>
    <lineage>
        <taxon>Bacteria</taxon>
        <taxon>Bacillati</taxon>
        <taxon>Actinomycetota</taxon>
        <taxon>Actinomycetes</taxon>
        <taxon>Micrococcales</taxon>
        <taxon>Micrococcaceae</taxon>
        <taxon>Arthrobacter</taxon>
    </lineage>
</organism>
<dbReference type="GO" id="GO:0003700">
    <property type="term" value="F:DNA-binding transcription factor activity"/>
    <property type="evidence" value="ECO:0007669"/>
    <property type="project" value="InterPro"/>
</dbReference>
<dbReference type="PROSITE" id="PS50995">
    <property type="entry name" value="HTH_MARR_2"/>
    <property type="match status" value="1"/>
</dbReference>
<comment type="caution">
    <text evidence="3">The sequence shown here is derived from an EMBL/GenBank/DDBJ whole genome shotgun (WGS) entry which is preliminary data.</text>
</comment>
<dbReference type="SUPFAM" id="SSF46785">
    <property type="entry name" value="Winged helix' DNA-binding domain"/>
    <property type="match status" value="1"/>
</dbReference>
<dbReference type="InterPro" id="IPR039422">
    <property type="entry name" value="MarR/SlyA-like"/>
</dbReference>
<dbReference type="Pfam" id="PF12802">
    <property type="entry name" value="MarR_2"/>
    <property type="match status" value="1"/>
</dbReference>
<protein>
    <submittedName>
        <fullName evidence="3">MarR family transcriptional regulator</fullName>
    </submittedName>
</protein>
<evidence type="ECO:0000259" key="2">
    <source>
        <dbReference type="PROSITE" id="PS50995"/>
    </source>
</evidence>